<dbReference type="EMBL" id="APAU02000018">
    <property type="protein sequence ID" value="EUB61691.1"/>
    <property type="molecule type" value="Genomic_DNA"/>
</dbReference>
<dbReference type="GO" id="GO:0007094">
    <property type="term" value="P:mitotic spindle assembly checkpoint signaling"/>
    <property type="evidence" value="ECO:0007669"/>
    <property type="project" value="InterPro"/>
</dbReference>
<keyword evidence="3" id="KW-0813">Transport</keyword>
<proteinExistence type="inferred from homology"/>
<dbReference type="OMA" id="GQIRCEL"/>
<dbReference type="STRING" id="6210.W6UKK0"/>
<dbReference type="KEGG" id="egl:EGR_03505"/>
<dbReference type="OrthoDB" id="331602at2759"/>
<evidence type="ECO:0000256" key="6">
    <source>
        <dbReference type="ARBA" id="ARBA00023136"/>
    </source>
</evidence>
<dbReference type="GO" id="GO:0016020">
    <property type="term" value="C:membrane"/>
    <property type="evidence" value="ECO:0007669"/>
    <property type="project" value="UniProtKB-SubCell"/>
</dbReference>
<feature type="coiled-coil region" evidence="8">
    <location>
        <begin position="771"/>
        <end position="868"/>
    </location>
</feature>
<dbReference type="InterPro" id="IPR002067">
    <property type="entry name" value="MCP"/>
</dbReference>
<accession>W6UKK0</accession>
<dbReference type="Gene3D" id="1.50.40.10">
    <property type="entry name" value="Mitochondrial carrier domain"/>
    <property type="match status" value="1"/>
</dbReference>
<dbReference type="GO" id="GO:0055085">
    <property type="term" value="P:transmembrane transport"/>
    <property type="evidence" value="ECO:0007669"/>
    <property type="project" value="InterPro"/>
</dbReference>
<evidence type="ECO:0000256" key="8">
    <source>
        <dbReference type="SAM" id="Coils"/>
    </source>
</evidence>
<feature type="coiled-coil region" evidence="8">
    <location>
        <begin position="362"/>
        <end position="518"/>
    </location>
</feature>
<organism evidence="9 10">
    <name type="scientific">Echinococcus granulosus</name>
    <name type="common">Hydatid tapeworm</name>
    <dbReference type="NCBI Taxonomy" id="6210"/>
    <lineage>
        <taxon>Eukaryota</taxon>
        <taxon>Metazoa</taxon>
        <taxon>Spiralia</taxon>
        <taxon>Lophotrochozoa</taxon>
        <taxon>Platyhelminthes</taxon>
        <taxon>Cestoda</taxon>
        <taxon>Eucestoda</taxon>
        <taxon>Cyclophyllidea</taxon>
        <taxon>Taeniidae</taxon>
        <taxon>Echinococcus</taxon>
        <taxon>Echinococcus granulosus group</taxon>
    </lineage>
</organism>
<comment type="similarity">
    <text evidence="2">Belongs to the mitochondrial carrier (TC 2.A.29) family.</text>
</comment>
<dbReference type="Gene3D" id="6.10.250.90">
    <property type="match status" value="1"/>
</dbReference>
<evidence type="ECO:0000256" key="5">
    <source>
        <dbReference type="ARBA" id="ARBA00022737"/>
    </source>
</evidence>
<keyword evidence="10" id="KW-1185">Reference proteome</keyword>
<feature type="repeat" description="Solcar" evidence="7">
    <location>
        <begin position="103"/>
        <end position="189"/>
    </location>
</feature>
<feature type="coiled-coil region" evidence="8">
    <location>
        <begin position="544"/>
        <end position="631"/>
    </location>
</feature>
<dbReference type="AlphaFoldDB" id="W6UKK0"/>
<dbReference type="Pfam" id="PF00153">
    <property type="entry name" value="Mito_carr"/>
    <property type="match status" value="3"/>
</dbReference>
<comment type="subcellular location">
    <subcellularLocation>
        <location evidence="1">Membrane</location>
        <topology evidence="1">Multi-pass membrane protein</topology>
    </subcellularLocation>
</comment>
<protein>
    <submittedName>
        <fullName evidence="9">Mitochondrial thiamine pyrophosphate carrier</fullName>
    </submittedName>
</protein>
<dbReference type="InterPro" id="IPR008672">
    <property type="entry name" value="Mad1"/>
</dbReference>
<dbReference type="InterPro" id="IPR023395">
    <property type="entry name" value="MCP_dom_sf"/>
</dbReference>
<dbReference type="InterPro" id="IPR018108">
    <property type="entry name" value="MCP_transmembrane"/>
</dbReference>
<dbReference type="GeneID" id="36339220"/>
<reference evidence="9 10" key="1">
    <citation type="journal article" date="2013" name="Nat. Genet.">
        <title>The genome of the hydatid tapeworm Echinococcus granulosus.</title>
        <authorList>
            <person name="Zheng H."/>
            <person name="Zhang W."/>
            <person name="Zhang L."/>
            <person name="Zhang Z."/>
            <person name="Li J."/>
            <person name="Lu G."/>
            <person name="Zhu Y."/>
            <person name="Wang Y."/>
            <person name="Huang Y."/>
            <person name="Liu J."/>
            <person name="Kang H."/>
            <person name="Chen J."/>
            <person name="Wang L."/>
            <person name="Chen A."/>
            <person name="Yu S."/>
            <person name="Gao Z."/>
            <person name="Jin L."/>
            <person name="Gu W."/>
            <person name="Wang Z."/>
            <person name="Zhao L."/>
            <person name="Shi B."/>
            <person name="Wen H."/>
            <person name="Lin R."/>
            <person name="Jones M.K."/>
            <person name="Brejova B."/>
            <person name="Vinar T."/>
            <person name="Zhao G."/>
            <person name="McManus D.P."/>
            <person name="Chen Z."/>
            <person name="Zhou Y."/>
            <person name="Wang S."/>
        </authorList>
    </citation>
    <scope>NUCLEOTIDE SEQUENCE [LARGE SCALE GENOMIC DNA]</scope>
</reference>
<dbReference type="CTD" id="36339220"/>
<evidence type="ECO:0000313" key="9">
    <source>
        <dbReference type="EMBL" id="EUB61691.1"/>
    </source>
</evidence>
<dbReference type="PANTHER" id="PTHR24089">
    <property type="entry name" value="SOLUTE CARRIER FAMILY 25"/>
    <property type="match status" value="1"/>
</dbReference>
<keyword evidence="6 7" id="KW-0472">Membrane</keyword>
<comment type="caution">
    <text evidence="9">The sequence shown here is derived from an EMBL/GenBank/DDBJ whole genome shotgun (WGS) entry which is preliminary data.</text>
</comment>
<dbReference type="Pfam" id="PF05557">
    <property type="entry name" value="MAD"/>
    <property type="match status" value="1"/>
</dbReference>
<gene>
    <name evidence="9" type="ORF">EGR_03505</name>
</gene>
<dbReference type="PRINTS" id="PR00926">
    <property type="entry name" value="MITOCARRIER"/>
</dbReference>
<sequence>MSDNRKDAIAGSLSGFSVRALTQPLDVLKIRFQLQVESISDRNGGYYQGISQALRRILREEGVCGLWKGHLAGQFLSVIFTSSEFFLFHTLSDWSVNCLHCHRTALNDAVAGGMAGGMTTVICQPIDVLRTRLAGQGYVKIYQGFFHGVQQMFLNEGPASLWRGLAPSLILIVPQNAIAFATYEGLKRWFCGFQIDASPQIFPPDSSILLTLFSGAVAGCLARSAVYPLDVVKKRFQAVGFEEARRHFGRLPVKSNSEFGLVTADCLWHIYLEEGFMGVFKGWTPAMLKAGFSTGLTFTFFEIYNLVSVSSISGTNSILLPPPHQQRLLDITESISRGVLVAQKRSLETALKEAQITAERDLKRARLENQLLASEKAELEIRLKNLEQRFEDSTEANDELHKRVEEAKADAESRVASVLAAYKHEDGLAERVDEVNAEMAKLRSDLEAKSVEIRDLQIEMETLRSELSISQRKQSDLQRICDENEAALEEAESLRNEISELKSANAHLKEQLEQAAHAPGNASSLLSRPDGSGLCLRSSSLLHSTRLEQRVARLESENGELRRSEAQLVTARAQLEDLNARLERANEWRERALLAEERLANQSSAAASEALEEKRIALAQCQRENALLLSEMGQIRCELTSTSVELKSLKTKYSAATVEESKLKTTLECFESRFRRLSRRLKILQQERDMYKQFVSSYDDADATLASPAGELVHQFQQMVERISDSLKVFHQQAESDDAEIERLIDEVAYVSGGAHAVSVADVSSADLVLSSTDRQTIQQLRETISELEQRLERIERDKQSAEQEIECMRACGAYNPDETKVLHFLANPADRVKRSREEEVIGLRKENAQLQQRINILQDRLARFYESRGQGGALETSPELGEVTMAVAESLKNHPDPLSEIQMPWPHGDDQHIQRQSVGDIGQSGGLNANVQTLNQMTENYCRIGRGMVSGAVDTPKLKSQLQMERCRSDRLMETFASVSSELREACALLFGYNLHVRQSGIYKVQLRPSLHSSASSSTTTSTPFIKFKRSGDALVVMETTLEGENARDFLNLRLPIPLALARLLLLTNGVSSINSIEQSTMLM</sequence>
<name>W6UKK0_ECHGR</name>
<keyword evidence="4 7" id="KW-0812">Transmembrane</keyword>
<dbReference type="PROSITE" id="PS50920">
    <property type="entry name" value="SOLCAR"/>
    <property type="match status" value="3"/>
</dbReference>
<evidence type="ECO:0000256" key="3">
    <source>
        <dbReference type="ARBA" id="ARBA00022448"/>
    </source>
</evidence>
<dbReference type="RefSeq" id="XP_024352887.1">
    <property type="nucleotide sequence ID" value="XM_024492754.1"/>
</dbReference>
<feature type="repeat" description="Solcar" evidence="7">
    <location>
        <begin position="2"/>
        <end position="94"/>
    </location>
</feature>
<evidence type="ECO:0000256" key="2">
    <source>
        <dbReference type="ARBA" id="ARBA00006375"/>
    </source>
</evidence>
<evidence type="ECO:0000256" key="1">
    <source>
        <dbReference type="ARBA" id="ARBA00004141"/>
    </source>
</evidence>
<keyword evidence="5" id="KW-0677">Repeat</keyword>
<keyword evidence="8" id="KW-0175">Coiled coil</keyword>
<feature type="repeat" description="Solcar" evidence="7">
    <location>
        <begin position="206"/>
        <end position="307"/>
    </location>
</feature>
<dbReference type="SUPFAM" id="SSF75704">
    <property type="entry name" value="Mitotic arrest deficient-like 1, Mad1"/>
    <property type="match status" value="1"/>
</dbReference>
<dbReference type="SUPFAM" id="SSF103506">
    <property type="entry name" value="Mitochondrial carrier"/>
    <property type="match status" value="1"/>
</dbReference>
<dbReference type="Proteomes" id="UP000019149">
    <property type="component" value="Unassembled WGS sequence"/>
</dbReference>
<evidence type="ECO:0000256" key="7">
    <source>
        <dbReference type="PROSITE-ProRule" id="PRU00282"/>
    </source>
</evidence>
<evidence type="ECO:0000256" key="4">
    <source>
        <dbReference type="ARBA" id="ARBA00022692"/>
    </source>
</evidence>
<evidence type="ECO:0000313" key="10">
    <source>
        <dbReference type="Proteomes" id="UP000019149"/>
    </source>
</evidence>